<dbReference type="Proteomes" id="UP000541444">
    <property type="component" value="Unassembled WGS sequence"/>
</dbReference>
<gene>
    <name evidence="2" type="ORF">GIB67_042741</name>
</gene>
<dbReference type="Pfam" id="PF00646">
    <property type="entry name" value="F-box"/>
    <property type="match status" value="1"/>
</dbReference>
<protein>
    <recommendedName>
        <fullName evidence="1">F-box domain-containing protein</fullName>
    </recommendedName>
</protein>
<dbReference type="SUPFAM" id="SSF81383">
    <property type="entry name" value="F-box domain"/>
    <property type="match status" value="1"/>
</dbReference>
<dbReference type="InterPro" id="IPR053781">
    <property type="entry name" value="F-box_AtFBL13-like"/>
</dbReference>
<evidence type="ECO:0000259" key="1">
    <source>
        <dbReference type="Pfam" id="PF00646"/>
    </source>
</evidence>
<accession>A0A7J7NQQ3</accession>
<evidence type="ECO:0000313" key="2">
    <source>
        <dbReference type="EMBL" id="KAF6169531.1"/>
    </source>
</evidence>
<evidence type="ECO:0000313" key="3">
    <source>
        <dbReference type="Proteomes" id="UP000541444"/>
    </source>
</evidence>
<dbReference type="AlphaFoldDB" id="A0A7J7NQQ3"/>
<dbReference type="CDD" id="cd22160">
    <property type="entry name" value="F-box_AtFBL13-like"/>
    <property type="match status" value="1"/>
</dbReference>
<dbReference type="EMBL" id="JACGCM010000644">
    <property type="protein sequence ID" value="KAF6169531.1"/>
    <property type="molecule type" value="Genomic_DNA"/>
</dbReference>
<sequence length="59" mass="6876">MAERREEEPYGGEDKISDLPDSILHPILLFIPTLDTVQTCILSKRWRYAWCAIPMLDLD</sequence>
<keyword evidence="3" id="KW-1185">Reference proteome</keyword>
<organism evidence="2 3">
    <name type="scientific">Kingdonia uniflora</name>
    <dbReference type="NCBI Taxonomy" id="39325"/>
    <lineage>
        <taxon>Eukaryota</taxon>
        <taxon>Viridiplantae</taxon>
        <taxon>Streptophyta</taxon>
        <taxon>Embryophyta</taxon>
        <taxon>Tracheophyta</taxon>
        <taxon>Spermatophyta</taxon>
        <taxon>Magnoliopsida</taxon>
        <taxon>Ranunculales</taxon>
        <taxon>Circaeasteraceae</taxon>
        <taxon>Kingdonia</taxon>
    </lineage>
</organism>
<name>A0A7J7NQQ3_9MAGN</name>
<feature type="domain" description="F-box" evidence="1">
    <location>
        <begin position="16"/>
        <end position="51"/>
    </location>
</feature>
<comment type="caution">
    <text evidence="2">The sequence shown here is derived from an EMBL/GenBank/DDBJ whole genome shotgun (WGS) entry which is preliminary data.</text>
</comment>
<reference evidence="2 3" key="1">
    <citation type="journal article" date="2020" name="IScience">
        <title>Genome Sequencing of the Endangered Kingdonia uniflora (Circaeasteraceae, Ranunculales) Reveals Potential Mechanisms of Evolutionary Specialization.</title>
        <authorList>
            <person name="Sun Y."/>
            <person name="Deng T."/>
            <person name="Zhang A."/>
            <person name="Moore M.J."/>
            <person name="Landis J.B."/>
            <person name="Lin N."/>
            <person name="Zhang H."/>
            <person name="Zhang X."/>
            <person name="Huang J."/>
            <person name="Zhang X."/>
            <person name="Sun H."/>
            <person name="Wang H."/>
        </authorList>
    </citation>
    <scope>NUCLEOTIDE SEQUENCE [LARGE SCALE GENOMIC DNA]</scope>
    <source>
        <strain evidence="2">TB1705</strain>
        <tissue evidence="2">Leaf</tissue>
    </source>
</reference>
<dbReference type="InterPro" id="IPR001810">
    <property type="entry name" value="F-box_dom"/>
</dbReference>
<proteinExistence type="predicted"/>
<dbReference type="PANTHER" id="PTHR32212">
    <property type="entry name" value="CYCLIN-LIKE F-BOX"/>
    <property type="match status" value="1"/>
</dbReference>
<dbReference type="PANTHER" id="PTHR32212:SF234">
    <property type="entry name" value="F-BOX_LRR-REPEAT PROTEIN 13-LIKE"/>
    <property type="match status" value="1"/>
</dbReference>
<dbReference type="OrthoDB" id="1933116at2759"/>
<dbReference type="Gene3D" id="1.20.1280.50">
    <property type="match status" value="1"/>
</dbReference>
<dbReference type="InterPro" id="IPR036047">
    <property type="entry name" value="F-box-like_dom_sf"/>
</dbReference>